<proteinExistence type="predicted"/>
<name>A0A8J2IIK8_FUSEQ</name>
<dbReference type="InterPro" id="IPR056884">
    <property type="entry name" value="NPHP3-like_N"/>
</dbReference>
<dbReference type="Pfam" id="PF24883">
    <property type="entry name" value="NPHP3_N"/>
    <property type="match status" value="1"/>
</dbReference>
<dbReference type="SMART" id="SM00355">
    <property type="entry name" value="ZnF_C2H2"/>
    <property type="match status" value="3"/>
</dbReference>
<protein>
    <recommendedName>
        <fullName evidence="8">C2H2-type domain-containing protein</fullName>
    </recommendedName>
</protein>
<dbReference type="FunFam" id="3.30.160.60:FF:000202">
    <property type="entry name" value="Zinc finger protein 574"/>
    <property type="match status" value="1"/>
</dbReference>
<dbReference type="GO" id="GO:0032502">
    <property type="term" value="P:developmental process"/>
    <property type="evidence" value="ECO:0007669"/>
    <property type="project" value="UniProtKB-ARBA"/>
</dbReference>
<keyword evidence="2" id="KW-0479">Metal-binding</keyword>
<evidence type="ECO:0000256" key="5">
    <source>
        <dbReference type="ARBA" id="ARBA00022833"/>
    </source>
</evidence>
<organism evidence="9 10">
    <name type="scientific">Fusarium equiseti</name>
    <name type="common">Fusarium scirpi</name>
    <dbReference type="NCBI Taxonomy" id="61235"/>
    <lineage>
        <taxon>Eukaryota</taxon>
        <taxon>Fungi</taxon>
        <taxon>Dikarya</taxon>
        <taxon>Ascomycota</taxon>
        <taxon>Pezizomycotina</taxon>
        <taxon>Sordariomycetes</taxon>
        <taxon>Hypocreomycetidae</taxon>
        <taxon>Hypocreales</taxon>
        <taxon>Nectriaceae</taxon>
        <taxon>Fusarium</taxon>
        <taxon>Fusarium incarnatum-equiseti species complex</taxon>
    </lineage>
</organism>
<evidence type="ECO:0000256" key="7">
    <source>
        <dbReference type="PROSITE-ProRule" id="PRU00042"/>
    </source>
</evidence>
<keyword evidence="6" id="KW-0539">Nucleus</keyword>
<sequence length="965" mass="112545">MDLFAPAVLPHVTMERLNSLAGEFRQSLKEHHEETFLDTTKEDMGREIRDIQTLRDATHNMINMNRLRMFLEGMDELEKVLIFLEFPGASSVMSNVWGTVRFLLKTTNTTDRAFDGVLDVYGLLGAQLVKLTRYRELFKRYPKATGCLVNIYQDIQRFHSIAYKLFSMSTKLWQRLQKPIWEDSARMFRRIAESLSTTANIIKAQGTCQDYSGIDPALEQYAYNWKEEWRNFENEESERIHKKRYEVITWISASGKMDRLQKTFREMAICPKSGRWLLRKYSAVADWIGEDEPPNSAIWLHGVVGYGKSVLASLLVQELQDPETAFSIPHGSKTCYFYCQEDYNEHRTHLDILKGILLQMVESDDYILPLCHQEKITSGGPNLLEAAVAQKLIKTFIEYNPRQYIVIDGLDECEGTEIHQTARFFKELVSVYDTQVQLGHLRVMFIGRETSDARKYIPDDECLSVALRPEDNHDDIRAFVQRRLPLFSVTEHGRGFSLSDADKQDVENLICHQSQDSFLYAHLAIQFLLQQDTKGDLLTALRHVILPDKLGSMYEKLLEAVKARLQALPGGEKKWERSKSLFGWLVCAKRPLRWHEMQGILSFDQDSLKVDFENNMLRQDVERYLGSIVHILDGEHIRFIHSSARRYIIENQYIHEKMVQCQLTTTCLRYLSLPCFKNDYISTDRSQHAKSGWFAFQDYACSQWLYHIDTVIKECYELFQNPCRVTTDFASALQDFVNTHRSEITESTHVELETFNVSNFQNLEFYEDLLLLWNHIYTHQRGDYATRNTIGIPQIETALQDNRTELERFLPNQKAGDEDLVQDYYGANLYKCRRTRCRFFYIGYEKKGPRDTHEKRHERPFQCPISCNSAPLGFVSNKDRDRHINIYHPNLAEGGPHFEVLSRRQIPGKFTCNICNKSFTRNINLKSHERSHFGDRPFACSTCGKAFARVNDCRRHEKIHARKGY</sequence>
<dbReference type="GO" id="GO:0005634">
    <property type="term" value="C:nucleus"/>
    <property type="evidence" value="ECO:0007669"/>
    <property type="project" value="UniProtKB-SubCell"/>
</dbReference>
<dbReference type="InterPro" id="IPR013087">
    <property type="entry name" value="Znf_C2H2_type"/>
</dbReference>
<gene>
    <name evidence="9" type="ORF">FEQUK3_LOCUS1589</name>
</gene>
<keyword evidence="3" id="KW-0677">Repeat</keyword>
<dbReference type="PROSITE" id="PS50157">
    <property type="entry name" value="ZINC_FINGER_C2H2_2"/>
    <property type="match status" value="2"/>
</dbReference>
<dbReference type="PROSITE" id="PS00028">
    <property type="entry name" value="ZINC_FINGER_C2H2_1"/>
    <property type="match status" value="2"/>
</dbReference>
<evidence type="ECO:0000313" key="10">
    <source>
        <dbReference type="Proteomes" id="UP000693738"/>
    </source>
</evidence>
<keyword evidence="4 7" id="KW-0863">Zinc-finger</keyword>
<dbReference type="Pfam" id="PF00096">
    <property type="entry name" value="zf-C2H2"/>
    <property type="match status" value="1"/>
</dbReference>
<evidence type="ECO:0000313" key="9">
    <source>
        <dbReference type="EMBL" id="CAG7555880.1"/>
    </source>
</evidence>
<feature type="domain" description="C2H2-type" evidence="8">
    <location>
        <begin position="910"/>
        <end position="937"/>
    </location>
</feature>
<dbReference type="PANTHER" id="PTHR10039">
    <property type="entry name" value="AMELOGENIN"/>
    <property type="match status" value="1"/>
</dbReference>
<dbReference type="EMBL" id="CAJSTJ010000077">
    <property type="protein sequence ID" value="CAG7555880.1"/>
    <property type="molecule type" value="Genomic_DNA"/>
</dbReference>
<comment type="subcellular location">
    <subcellularLocation>
        <location evidence="1">Nucleus</location>
    </subcellularLocation>
</comment>
<feature type="domain" description="C2H2-type" evidence="8">
    <location>
        <begin position="938"/>
        <end position="965"/>
    </location>
</feature>
<dbReference type="FunFam" id="3.30.160.60:FF:000145">
    <property type="entry name" value="Zinc finger protein 574"/>
    <property type="match status" value="1"/>
</dbReference>
<evidence type="ECO:0000256" key="2">
    <source>
        <dbReference type="ARBA" id="ARBA00022723"/>
    </source>
</evidence>
<reference evidence="9" key="1">
    <citation type="submission" date="2021-05" db="EMBL/GenBank/DDBJ databases">
        <authorList>
            <person name="Khan N."/>
        </authorList>
    </citation>
    <scope>NUCLEOTIDE SEQUENCE</scope>
</reference>
<dbReference type="Proteomes" id="UP000693738">
    <property type="component" value="Unassembled WGS sequence"/>
</dbReference>
<dbReference type="GO" id="GO:0008270">
    <property type="term" value="F:zinc ion binding"/>
    <property type="evidence" value="ECO:0007669"/>
    <property type="project" value="UniProtKB-KW"/>
</dbReference>
<evidence type="ECO:0000256" key="6">
    <source>
        <dbReference type="ARBA" id="ARBA00023242"/>
    </source>
</evidence>
<evidence type="ECO:0000256" key="1">
    <source>
        <dbReference type="ARBA" id="ARBA00004123"/>
    </source>
</evidence>
<keyword evidence="5" id="KW-0862">Zinc</keyword>
<dbReference type="AlphaFoldDB" id="A0A8J2IIK8"/>
<evidence type="ECO:0000259" key="8">
    <source>
        <dbReference type="PROSITE" id="PS50157"/>
    </source>
</evidence>
<accession>A0A8J2IIK8</accession>
<evidence type="ECO:0000256" key="4">
    <source>
        <dbReference type="ARBA" id="ARBA00022771"/>
    </source>
</evidence>
<dbReference type="PANTHER" id="PTHR10039:SF14">
    <property type="entry name" value="NACHT DOMAIN-CONTAINING PROTEIN"/>
    <property type="match status" value="1"/>
</dbReference>
<comment type="caution">
    <text evidence="9">The sequence shown here is derived from an EMBL/GenBank/DDBJ whole genome shotgun (WGS) entry which is preliminary data.</text>
</comment>
<evidence type="ECO:0000256" key="3">
    <source>
        <dbReference type="ARBA" id="ARBA00022737"/>
    </source>
</evidence>